<name>A0A927MG32_9ACTN</name>
<dbReference type="RefSeq" id="WP_192770204.1">
    <property type="nucleotide sequence ID" value="NZ_JADBEB010000001.1"/>
</dbReference>
<dbReference type="Proteomes" id="UP000649753">
    <property type="component" value="Unassembled WGS sequence"/>
</dbReference>
<reference evidence="2" key="1">
    <citation type="submission" date="2020-10" db="EMBL/GenBank/DDBJ databases">
        <title>Sequencing the genomes of 1000 actinobacteria strains.</title>
        <authorList>
            <person name="Klenk H.-P."/>
        </authorList>
    </citation>
    <scope>NUCLEOTIDE SEQUENCE</scope>
    <source>
        <strain evidence="2">DSM 46832</strain>
    </source>
</reference>
<feature type="compositionally biased region" description="Polar residues" evidence="1">
    <location>
        <begin position="1"/>
        <end position="11"/>
    </location>
</feature>
<sequence length="46" mass="4890">MTVIDTNTAATQRPRDRSGWADARADGGLGVQPDAAALADPRPIWQ</sequence>
<accession>A0A927MG32</accession>
<organism evidence="2 3">
    <name type="scientific">Plantactinospora soyae</name>
    <dbReference type="NCBI Taxonomy" id="1544732"/>
    <lineage>
        <taxon>Bacteria</taxon>
        <taxon>Bacillati</taxon>
        <taxon>Actinomycetota</taxon>
        <taxon>Actinomycetes</taxon>
        <taxon>Micromonosporales</taxon>
        <taxon>Micromonosporaceae</taxon>
        <taxon>Plantactinospora</taxon>
    </lineage>
</organism>
<proteinExistence type="predicted"/>
<gene>
    <name evidence="2" type="ORF">H4W31_006686</name>
</gene>
<protein>
    <submittedName>
        <fullName evidence="2">Uncharacterized protein</fullName>
    </submittedName>
</protein>
<evidence type="ECO:0000313" key="3">
    <source>
        <dbReference type="Proteomes" id="UP000649753"/>
    </source>
</evidence>
<feature type="region of interest" description="Disordered" evidence="1">
    <location>
        <begin position="1"/>
        <end position="46"/>
    </location>
</feature>
<keyword evidence="3" id="KW-1185">Reference proteome</keyword>
<comment type="caution">
    <text evidence="2">The sequence shown here is derived from an EMBL/GenBank/DDBJ whole genome shotgun (WGS) entry which is preliminary data.</text>
</comment>
<evidence type="ECO:0000313" key="2">
    <source>
        <dbReference type="EMBL" id="MBE1491048.1"/>
    </source>
</evidence>
<evidence type="ECO:0000256" key="1">
    <source>
        <dbReference type="SAM" id="MobiDB-lite"/>
    </source>
</evidence>
<dbReference type="AlphaFoldDB" id="A0A927MG32"/>
<dbReference type="EMBL" id="JADBEB010000001">
    <property type="protein sequence ID" value="MBE1491048.1"/>
    <property type="molecule type" value="Genomic_DNA"/>
</dbReference>
<feature type="compositionally biased region" description="Basic and acidic residues" evidence="1">
    <location>
        <begin position="13"/>
        <end position="25"/>
    </location>
</feature>